<feature type="domain" description="MPN" evidence="6">
    <location>
        <begin position="46"/>
        <end position="167"/>
    </location>
</feature>
<evidence type="ECO:0000256" key="5">
    <source>
        <dbReference type="ARBA" id="ARBA00023049"/>
    </source>
</evidence>
<dbReference type="CDD" id="cd08071">
    <property type="entry name" value="MPN_DUF2466"/>
    <property type="match status" value="1"/>
</dbReference>
<proteinExistence type="predicted"/>
<protein>
    <submittedName>
        <fullName evidence="7">DNA repair protein RadC</fullName>
    </submittedName>
</protein>
<dbReference type="NCBIfam" id="TIGR00608">
    <property type="entry name" value="radc"/>
    <property type="match status" value="1"/>
</dbReference>
<evidence type="ECO:0000313" key="8">
    <source>
        <dbReference type="Proteomes" id="UP000641025"/>
    </source>
</evidence>
<dbReference type="Proteomes" id="UP000641025">
    <property type="component" value="Unassembled WGS sequence"/>
</dbReference>
<keyword evidence="4" id="KW-0862">Zinc</keyword>
<dbReference type="Gene3D" id="3.40.140.10">
    <property type="entry name" value="Cytidine Deaminase, domain 2"/>
    <property type="match status" value="1"/>
</dbReference>
<dbReference type="Pfam" id="PF04002">
    <property type="entry name" value="RadC"/>
    <property type="match status" value="1"/>
</dbReference>
<keyword evidence="8" id="KW-1185">Reference proteome</keyword>
<dbReference type="PANTHER" id="PTHR30471:SF3">
    <property type="entry name" value="UPF0758 PROTEIN YEES-RELATED"/>
    <property type="match status" value="1"/>
</dbReference>
<organism evidence="7 8">
    <name type="scientific">Geomonas propionica</name>
    <dbReference type="NCBI Taxonomy" id="2798582"/>
    <lineage>
        <taxon>Bacteria</taxon>
        <taxon>Pseudomonadati</taxon>
        <taxon>Thermodesulfobacteriota</taxon>
        <taxon>Desulfuromonadia</taxon>
        <taxon>Geobacterales</taxon>
        <taxon>Geobacteraceae</taxon>
        <taxon>Geomonas</taxon>
    </lineage>
</organism>
<dbReference type="InterPro" id="IPR001405">
    <property type="entry name" value="UPF0758"/>
</dbReference>
<comment type="caution">
    <text evidence="7">The sequence shown here is derived from an EMBL/GenBank/DDBJ whole genome shotgun (WGS) entry which is preliminary data.</text>
</comment>
<dbReference type="PANTHER" id="PTHR30471">
    <property type="entry name" value="DNA REPAIR PROTEIN RADC"/>
    <property type="match status" value="1"/>
</dbReference>
<reference evidence="7 8" key="1">
    <citation type="submission" date="2020-12" db="EMBL/GenBank/DDBJ databases">
        <title>Geomonas sp. Red259, isolated from paddy soil.</title>
        <authorList>
            <person name="Xu Z."/>
            <person name="Zhang Z."/>
            <person name="Masuda Y."/>
            <person name="Itoh H."/>
            <person name="Senoo K."/>
        </authorList>
    </citation>
    <scope>NUCLEOTIDE SEQUENCE [LARGE SCALE GENOMIC DNA]</scope>
    <source>
        <strain evidence="7 8">Red259</strain>
    </source>
</reference>
<name>A0ABS0YP54_9BACT</name>
<evidence type="ECO:0000256" key="1">
    <source>
        <dbReference type="ARBA" id="ARBA00022670"/>
    </source>
</evidence>
<evidence type="ECO:0000259" key="6">
    <source>
        <dbReference type="PROSITE" id="PS50249"/>
    </source>
</evidence>
<dbReference type="PROSITE" id="PS01302">
    <property type="entry name" value="UPF0758"/>
    <property type="match status" value="1"/>
</dbReference>
<evidence type="ECO:0000256" key="2">
    <source>
        <dbReference type="ARBA" id="ARBA00022723"/>
    </source>
</evidence>
<keyword evidence="3" id="KW-0378">Hydrolase</keyword>
<keyword evidence="1" id="KW-0645">Protease</keyword>
<evidence type="ECO:0000256" key="3">
    <source>
        <dbReference type="ARBA" id="ARBA00022801"/>
    </source>
</evidence>
<dbReference type="InterPro" id="IPR025657">
    <property type="entry name" value="RadC_JAB"/>
</dbReference>
<dbReference type="InterPro" id="IPR020891">
    <property type="entry name" value="UPF0758_CS"/>
</dbReference>
<dbReference type="InterPro" id="IPR037518">
    <property type="entry name" value="MPN"/>
</dbReference>
<gene>
    <name evidence="7" type="primary">radC</name>
    <name evidence="7" type="ORF">JFN90_06330</name>
</gene>
<evidence type="ECO:0000256" key="4">
    <source>
        <dbReference type="ARBA" id="ARBA00022833"/>
    </source>
</evidence>
<dbReference type="PROSITE" id="PS50249">
    <property type="entry name" value="MPN"/>
    <property type="match status" value="1"/>
</dbReference>
<sequence length="167" mass="18809">MSKVKSFYLGDQAGDLARTVRLRVIRPVFGREAVREDLPAYFPGDRFTSPRQVYELFRDLTEEPREQFLALYLDAKNRIICFDRVSIGSLNQTIVHPREVFQTAMLSSAAALLLIHNHPSGDPEPSPEDIGITKRLKECGDLLGINILDHVVIGEDGYVSFVEHGLL</sequence>
<keyword evidence="5" id="KW-0482">Metalloprotease</keyword>
<accession>A0ABS0YP54</accession>
<dbReference type="RefSeq" id="WP_199394254.1">
    <property type="nucleotide sequence ID" value="NZ_JAEMHK010000003.1"/>
</dbReference>
<keyword evidence="2" id="KW-0479">Metal-binding</keyword>
<dbReference type="EMBL" id="JAEMHK010000003">
    <property type="protein sequence ID" value="MBJ6799752.1"/>
    <property type="molecule type" value="Genomic_DNA"/>
</dbReference>
<evidence type="ECO:0000313" key="7">
    <source>
        <dbReference type="EMBL" id="MBJ6799752.1"/>
    </source>
</evidence>